<organism evidence="1 2">
    <name type="scientific">Actinia tenebrosa</name>
    <name type="common">Australian red waratah sea anemone</name>
    <dbReference type="NCBI Taxonomy" id="6105"/>
    <lineage>
        <taxon>Eukaryota</taxon>
        <taxon>Metazoa</taxon>
        <taxon>Cnidaria</taxon>
        <taxon>Anthozoa</taxon>
        <taxon>Hexacorallia</taxon>
        <taxon>Actiniaria</taxon>
        <taxon>Actiniidae</taxon>
        <taxon>Actinia</taxon>
    </lineage>
</organism>
<reference evidence="2" key="1">
    <citation type="submission" date="2025-08" db="UniProtKB">
        <authorList>
            <consortium name="RefSeq"/>
        </authorList>
    </citation>
    <scope>IDENTIFICATION</scope>
    <source>
        <tissue evidence="2">Tentacle</tissue>
    </source>
</reference>
<protein>
    <submittedName>
        <fullName evidence="2">Uncharacterized protein LOC116298223</fullName>
    </submittedName>
</protein>
<dbReference type="GeneID" id="116298223"/>
<evidence type="ECO:0000313" key="2">
    <source>
        <dbReference type="RefSeq" id="XP_031562467.1"/>
    </source>
</evidence>
<dbReference type="AlphaFoldDB" id="A0A6P8IAZ7"/>
<name>A0A6P8IAZ7_ACTTE</name>
<keyword evidence="1" id="KW-1185">Reference proteome</keyword>
<dbReference type="RefSeq" id="XP_031562467.1">
    <property type="nucleotide sequence ID" value="XM_031706607.1"/>
</dbReference>
<dbReference type="InParanoid" id="A0A6P8IAZ7"/>
<dbReference type="OrthoDB" id="5953156at2759"/>
<gene>
    <name evidence="2" type="primary">LOC116298223</name>
</gene>
<proteinExistence type="predicted"/>
<sequence>MALFRCQALKQRFLVPKLSSAVVYYVHSHLQYTPTISQALQKFDLPGNELCRYQAPQTLTNKPHVISKNTAENEHADGLKNILQGNEIISESQMPSNLVTSLRLDPFISQTQLALLSLCYDTHKNFRATYRKSLDQKTLKPPQNIKLSSLSNLSHNNCYDKSKKGSGGTVYKVYGQESMQKESRALNTVLYMNSYKDLCNKTDTVKKNKQDKCDPLHLAIVFDFLREEIPLFFTKGHGYELYHNNVTFVNGLLGMTFRGLKAYKMSIASMRITCQMLMTDATMEILKITKDSKDCNIKVRWRVSGVPRFSMFRSRAKQDINNKRYVDGFSVFEVGVDGLIHCHRLLKLMPSHSGQLDNPLWALNSAAVISLLRQEKTFEMFARQRVEDIEDTIPLFGAS</sequence>
<dbReference type="KEGG" id="aten:116298223"/>
<dbReference type="PANTHER" id="PTHR31094:SF2">
    <property type="entry name" value="RIKEN CDNA 2310061I04 GENE"/>
    <property type="match status" value="1"/>
</dbReference>
<dbReference type="Pfam" id="PF10184">
    <property type="entry name" value="DUF2358"/>
    <property type="match status" value="1"/>
</dbReference>
<dbReference type="PANTHER" id="PTHR31094">
    <property type="entry name" value="RIKEN CDNA 2310061I04 GENE"/>
    <property type="match status" value="1"/>
</dbReference>
<evidence type="ECO:0000313" key="1">
    <source>
        <dbReference type="Proteomes" id="UP000515163"/>
    </source>
</evidence>
<dbReference type="Proteomes" id="UP000515163">
    <property type="component" value="Unplaced"/>
</dbReference>
<accession>A0A6P8IAZ7</accession>
<dbReference type="InterPro" id="IPR018790">
    <property type="entry name" value="DUF2358"/>
</dbReference>